<dbReference type="PANTHER" id="PTHR30417">
    <property type="entry name" value="N-ACETYLMURAMOYL-L-ALANINE AMIDASE AMID"/>
    <property type="match status" value="1"/>
</dbReference>
<dbReference type="GO" id="GO:0009253">
    <property type="term" value="P:peptidoglycan catabolic process"/>
    <property type="evidence" value="ECO:0007669"/>
    <property type="project" value="InterPro"/>
</dbReference>
<evidence type="ECO:0000256" key="1">
    <source>
        <dbReference type="ARBA" id="ARBA00001561"/>
    </source>
</evidence>
<dbReference type="Proteomes" id="UP000260721">
    <property type="component" value="Unassembled WGS sequence"/>
</dbReference>
<dbReference type="InterPro" id="IPR002502">
    <property type="entry name" value="Amidase_domain"/>
</dbReference>
<dbReference type="GO" id="GO:0071555">
    <property type="term" value="P:cell wall organization"/>
    <property type="evidence" value="ECO:0007669"/>
    <property type="project" value="UniProtKB-KW"/>
</dbReference>
<dbReference type="SUPFAM" id="SSF55846">
    <property type="entry name" value="N-acetylmuramoyl-L-alanine amidase-like"/>
    <property type="match status" value="1"/>
</dbReference>
<evidence type="ECO:0000256" key="2">
    <source>
        <dbReference type="ARBA" id="ARBA00011901"/>
    </source>
</evidence>
<protein>
    <recommendedName>
        <fullName evidence="2">N-acetylmuramoyl-L-alanine amidase</fullName>
        <ecNumber evidence="2">3.5.1.28</ecNumber>
    </recommendedName>
</protein>
<accession>A0A3E3DXY8</accession>
<feature type="domain" description="N-acetylmuramoyl-L-alanine amidase" evidence="5">
    <location>
        <begin position="17"/>
        <end position="153"/>
    </location>
</feature>
<sequence>MTKMHSPLTNKIMLASPYNYTVGRQGYKVCKITPHHMAGVLTAEQCAATFQNPNRGASANYCIGYDGGIVCNVDEVNRAWTSSNGVNDCQAITIEVSNSQTGGNWPISEASWNSLVNLCVDICKRYGFRLTFDGTPNGSLTMHKMFWATSCPGPYLESKMPELAATVNAILDGGSAPSPTPTPTPSTEKYGVGTQCCTNTLATSSTGGKVYKGDWEGTITRVVSGAPYPYLLNNGTGWTNDTGIDTDPHVPGQTGADQILTVGSVVTSVAMSLLANGGTRTINGDECVNVPALGGWFPTKFLSEYDASDGAKDNYLANDKAKVYVDQCTVEAINVPYNLAQIHGIWVSATPLTELVNGK</sequence>
<evidence type="ECO:0000259" key="5">
    <source>
        <dbReference type="SMART" id="SM00644"/>
    </source>
</evidence>
<proteinExistence type="predicted"/>
<name>A0A3E3DXY8_9FIRM</name>
<dbReference type="GO" id="GO:0009254">
    <property type="term" value="P:peptidoglycan turnover"/>
    <property type="evidence" value="ECO:0007669"/>
    <property type="project" value="TreeGrafter"/>
</dbReference>
<evidence type="ECO:0000313" key="7">
    <source>
        <dbReference type="Proteomes" id="UP000260721"/>
    </source>
</evidence>
<dbReference type="EMBL" id="QUSK01000026">
    <property type="protein sequence ID" value="RGD73995.1"/>
    <property type="molecule type" value="Genomic_DNA"/>
</dbReference>
<keyword evidence="4" id="KW-0961">Cell wall biogenesis/degradation</keyword>
<evidence type="ECO:0000256" key="4">
    <source>
        <dbReference type="ARBA" id="ARBA00023316"/>
    </source>
</evidence>
<dbReference type="AlphaFoldDB" id="A0A3E3DXY8"/>
<comment type="catalytic activity">
    <reaction evidence="1">
        <text>Hydrolyzes the link between N-acetylmuramoyl residues and L-amino acid residues in certain cell-wall glycopeptides.</text>
        <dbReference type="EC" id="3.5.1.28"/>
    </reaction>
</comment>
<gene>
    <name evidence="6" type="ORF">DXC78_10580</name>
</gene>
<organism evidence="6 7">
    <name type="scientific">Faecalicoccus pleomorphus</name>
    <dbReference type="NCBI Taxonomy" id="1323"/>
    <lineage>
        <taxon>Bacteria</taxon>
        <taxon>Bacillati</taxon>
        <taxon>Bacillota</taxon>
        <taxon>Erysipelotrichia</taxon>
        <taxon>Erysipelotrichales</taxon>
        <taxon>Erysipelotrichaceae</taxon>
        <taxon>Faecalicoccus</taxon>
    </lineage>
</organism>
<dbReference type="InterPro" id="IPR051206">
    <property type="entry name" value="NAMLAA_amidase_2"/>
</dbReference>
<dbReference type="Pfam" id="PF01510">
    <property type="entry name" value="Amidase_2"/>
    <property type="match status" value="1"/>
</dbReference>
<dbReference type="EC" id="3.5.1.28" evidence="2"/>
<reference evidence="6 7" key="1">
    <citation type="submission" date="2018-08" db="EMBL/GenBank/DDBJ databases">
        <title>A genome reference for cultivated species of the human gut microbiota.</title>
        <authorList>
            <person name="Zou Y."/>
            <person name="Xue W."/>
            <person name="Luo G."/>
        </authorList>
    </citation>
    <scope>NUCLEOTIDE SEQUENCE [LARGE SCALE GENOMIC DNA]</scope>
    <source>
        <strain evidence="6 7">TF08-11</strain>
    </source>
</reference>
<dbReference type="GO" id="GO:0008745">
    <property type="term" value="F:N-acetylmuramoyl-L-alanine amidase activity"/>
    <property type="evidence" value="ECO:0007669"/>
    <property type="project" value="UniProtKB-EC"/>
</dbReference>
<dbReference type="PANTHER" id="PTHR30417:SF1">
    <property type="entry name" value="N-ACETYLMURAMOYL-L-ALANINE AMIDASE AMID"/>
    <property type="match status" value="1"/>
</dbReference>
<dbReference type="SMART" id="SM00644">
    <property type="entry name" value="Ami_2"/>
    <property type="match status" value="1"/>
</dbReference>
<dbReference type="CDD" id="cd06583">
    <property type="entry name" value="PGRP"/>
    <property type="match status" value="1"/>
</dbReference>
<comment type="caution">
    <text evidence="6">The sequence shown here is derived from an EMBL/GenBank/DDBJ whole genome shotgun (WGS) entry which is preliminary data.</text>
</comment>
<dbReference type="Gene3D" id="3.40.80.10">
    <property type="entry name" value="Peptidoglycan recognition protein-like"/>
    <property type="match status" value="1"/>
</dbReference>
<evidence type="ECO:0000256" key="3">
    <source>
        <dbReference type="ARBA" id="ARBA00022801"/>
    </source>
</evidence>
<dbReference type="InterPro" id="IPR036505">
    <property type="entry name" value="Amidase/PGRP_sf"/>
</dbReference>
<keyword evidence="3" id="KW-0378">Hydrolase</keyword>
<evidence type="ECO:0000313" key="6">
    <source>
        <dbReference type="EMBL" id="RGD73995.1"/>
    </source>
</evidence>